<dbReference type="InterPro" id="IPR004358">
    <property type="entry name" value="Sig_transdc_His_kin-like_C"/>
</dbReference>
<keyword evidence="7 14" id="KW-0418">Kinase</keyword>
<dbReference type="GO" id="GO:0000155">
    <property type="term" value="F:phosphorelay sensor kinase activity"/>
    <property type="evidence" value="ECO:0007669"/>
    <property type="project" value="InterPro"/>
</dbReference>
<dbReference type="SUPFAM" id="SSF47384">
    <property type="entry name" value="Homodimeric domain of signal transducing histidine kinase"/>
    <property type="match status" value="1"/>
</dbReference>
<dbReference type="InterPro" id="IPR005467">
    <property type="entry name" value="His_kinase_dom"/>
</dbReference>
<organism evidence="14 15">
    <name type="scientific">Tianweitania populi</name>
    <dbReference type="NCBI Taxonomy" id="1607949"/>
    <lineage>
        <taxon>Bacteria</taxon>
        <taxon>Pseudomonadati</taxon>
        <taxon>Pseudomonadota</taxon>
        <taxon>Alphaproteobacteria</taxon>
        <taxon>Hyphomicrobiales</taxon>
        <taxon>Phyllobacteriaceae</taxon>
        <taxon>Tianweitania</taxon>
    </lineage>
</organism>
<dbReference type="InterPro" id="IPR003594">
    <property type="entry name" value="HATPase_dom"/>
</dbReference>
<reference evidence="14" key="2">
    <citation type="submission" date="2020-09" db="EMBL/GenBank/DDBJ databases">
        <authorList>
            <person name="Sun Q."/>
            <person name="Kim S."/>
        </authorList>
    </citation>
    <scope>NUCLEOTIDE SEQUENCE</scope>
    <source>
        <strain evidence="14">KCTC 42249</strain>
    </source>
</reference>
<gene>
    <name evidence="14" type="ORF">GCM10016234_33690</name>
</gene>
<keyword evidence="15" id="KW-1185">Reference proteome</keyword>
<dbReference type="PRINTS" id="PR00344">
    <property type="entry name" value="BCTRLSENSOR"/>
</dbReference>
<reference evidence="14" key="1">
    <citation type="journal article" date="2014" name="Int. J. Syst. Evol. Microbiol.">
        <title>Complete genome sequence of Corynebacterium casei LMG S-19264T (=DSM 44701T), isolated from a smear-ripened cheese.</title>
        <authorList>
            <consortium name="US DOE Joint Genome Institute (JGI-PGF)"/>
            <person name="Walter F."/>
            <person name="Albersmeier A."/>
            <person name="Kalinowski J."/>
            <person name="Ruckert C."/>
        </authorList>
    </citation>
    <scope>NUCLEOTIDE SEQUENCE</scope>
    <source>
        <strain evidence="14">KCTC 42249</strain>
    </source>
</reference>
<evidence type="ECO:0000256" key="8">
    <source>
        <dbReference type="ARBA" id="ARBA00022989"/>
    </source>
</evidence>
<comment type="caution">
    <text evidence="14">The sequence shown here is derived from an EMBL/GenBank/DDBJ whole genome shotgun (WGS) entry which is preliminary data.</text>
</comment>
<feature type="transmembrane region" description="Helical" evidence="11">
    <location>
        <begin position="162"/>
        <end position="181"/>
    </location>
</feature>
<dbReference type="AlphaFoldDB" id="A0A8J3E041"/>
<dbReference type="PANTHER" id="PTHR45436">
    <property type="entry name" value="SENSOR HISTIDINE KINASE YKOH"/>
    <property type="match status" value="1"/>
</dbReference>
<dbReference type="EMBL" id="BMZQ01000003">
    <property type="protein sequence ID" value="GHD20830.1"/>
    <property type="molecule type" value="Genomic_DNA"/>
</dbReference>
<evidence type="ECO:0000313" key="14">
    <source>
        <dbReference type="EMBL" id="GHD20830.1"/>
    </source>
</evidence>
<evidence type="ECO:0000313" key="15">
    <source>
        <dbReference type="Proteomes" id="UP000630142"/>
    </source>
</evidence>
<evidence type="ECO:0000256" key="10">
    <source>
        <dbReference type="ARBA" id="ARBA00023136"/>
    </source>
</evidence>
<dbReference type="SMART" id="SM00387">
    <property type="entry name" value="HATPase_c"/>
    <property type="match status" value="1"/>
</dbReference>
<dbReference type="Pfam" id="PF02518">
    <property type="entry name" value="HATPase_c"/>
    <property type="match status" value="1"/>
</dbReference>
<feature type="transmembrane region" description="Helical" evidence="11">
    <location>
        <begin position="12"/>
        <end position="35"/>
    </location>
</feature>
<protein>
    <recommendedName>
        <fullName evidence="3">histidine kinase</fullName>
        <ecNumber evidence="3">2.7.13.3</ecNumber>
    </recommendedName>
</protein>
<keyword evidence="6 11" id="KW-0812">Transmembrane</keyword>
<evidence type="ECO:0000256" key="5">
    <source>
        <dbReference type="ARBA" id="ARBA00022679"/>
    </source>
</evidence>
<sequence length="440" mass="48004">MTLMPRSLAGRLLLAAGVAIAAALVAAGFLINAVLERFVVRQVDGRLDAQIALLDASLTNGDDSLEKARDRPFFDRREKWVWVVSRNGRTIESEFLGSLPDFSERARKVDPNGIQPFDLHDDDGRLIHWRVLRKSGDATIIAAGAPYDPAIGRPLREAMQPLVWALLALGVALVLAALIQVRLGLRPLQLLQADLHDIRAGRRQEVSENQPSEIMPLAAELNKLLGENTETLARARRHVANLAHGLKTPLATLAAAPSAAADPQVRDLVERMDRLIRHHLTRAKAAALGDTSRARTDATERLVELAEVMRAVHAPKLVQVELDVPAESVVACEAQDFDEIFGNIIDNAFKWANGTVHIVASREMREVCFRIEDDGPGVNAEAVRDVLEPGKRLDETVPGYGFGLAIARELVELYGGSIRLGASQGLKGTSVEVRLPWASS</sequence>
<evidence type="ECO:0000256" key="4">
    <source>
        <dbReference type="ARBA" id="ARBA00022553"/>
    </source>
</evidence>
<dbReference type="GO" id="GO:0005886">
    <property type="term" value="C:plasma membrane"/>
    <property type="evidence" value="ECO:0007669"/>
    <property type="project" value="TreeGrafter"/>
</dbReference>
<accession>A0A8J3E041</accession>
<keyword evidence="10 11" id="KW-0472">Membrane</keyword>
<evidence type="ECO:0000256" key="6">
    <source>
        <dbReference type="ARBA" id="ARBA00022692"/>
    </source>
</evidence>
<dbReference type="Gene3D" id="3.30.565.10">
    <property type="entry name" value="Histidine kinase-like ATPase, C-terminal domain"/>
    <property type="match status" value="1"/>
</dbReference>
<feature type="domain" description="Histidine kinase" evidence="12">
    <location>
        <begin position="241"/>
        <end position="439"/>
    </location>
</feature>
<name>A0A8J3E041_9HYPH</name>
<evidence type="ECO:0000256" key="3">
    <source>
        <dbReference type="ARBA" id="ARBA00012438"/>
    </source>
</evidence>
<keyword evidence="8 11" id="KW-1133">Transmembrane helix</keyword>
<dbReference type="Gene3D" id="1.10.287.130">
    <property type="match status" value="1"/>
</dbReference>
<dbReference type="InterPro" id="IPR050428">
    <property type="entry name" value="TCS_sensor_his_kinase"/>
</dbReference>
<dbReference type="InterPro" id="IPR036097">
    <property type="entry name" value="HisK_dim/P_sf"/>
</dbReference>
<evidence type="ECO:0000256" key="9">
    <source>
        <dbReference type="ARBA" id="ARBA00023012"/>
    </source>
</evidence>
<dbReference type="PANTHER" id="PTHR45436:SF5">
    <property type="entry name" value="SENSOR HISTIDINE KINASE TRCS"/>
    <property type="match status" value="1"/>
</dbReference>
<evidence type="ECO:0000256" key="7">
    <source>
        <dbReference type="ARBA" id="ARBA00022777"/>
    </source>
</evidence>
<evidence type="ECO:0000256" key="1">
    <source>
        <dbReference type="ARBA" id="ARBA00000085"/>
    </source>
</evidence>
<feature type="domain" description="HAMP" evidence="13">
    <location>
        <begin position="182"/>
        <end position="233"/>
    </location>
</feature>
<dbReference type="PROSITE" id="PS50885">
    <property type="entry name" value="HAMP"/>
    <property type="match status" value="1"/>
</dbReference>
<keyword evidence="4" id="KW-0597">Phosphoprotein</keyword>
<comment type="catalytic activity">
    <reaction evidence="1">
        <text>ATP + protein L-histidine = ADP + protein N-phospho-L-histidine.</text>
        <dbReference type="EC" id="2.7.13.3"/>
    </reaction>
</comment>
<keyword evidence="9" id="KW-0902">Two-component regulatory system</keyword>
<evidence type="ECO:0000259" key="12">
    <source>
        <dbReference type="PROSITE" id="PS50109"/>
    </source>
</evidence>
<evidence type="ECO:0000259" key="13">
    <source>
        <dbReference type="PROSITE" id="PS50885"/>
    </source>
</evidence>
<evidence type="ECO:0000256" key="11">
    <source>
        <dbReference type="SAM" id="Phobius"/>
    </source>
</evidence>
<keyword evidence="5" id="KW-0808">Transferase</keyword>
<dbReference type="Proteomes" id="UP000630142">
    <property type="component" value="Unassembled WGS sequence"/>
</dbReference>
<dbReference type="PROSITE" id="PS50109">
    <property type="entry name" value="HIS_KIN"/>
    <property type="match status" value="1"/>
</dbReference>
<dbReference type="SUPFAM" id="SSF55874">
    <property type="entry name" value="ATPase domain of HSP90 chaperone/DNA topoisomerase II/histidine kinase"/>
    <property type="match status" value="1"/>
</dbReference>
<comment type="subcellular location">
    <subcellularLocation>
        <location evidence="2">Membrane</location>
    </subcellularLocation>
</comment>
<evidence type="ECO:0000256" key="2">
    <source>
        <dbReference type="ARBA" id="ARBA00004370"/>
    </source>
</evidence>
<dbReference type="EC" id="2.7.13.3" evidence="3"/>
<dbReference type="InterPro" id="IPR036890">
    <property type="entry name" value="HATPase_C_sf"/>
</dbReference>
<proteinExistence type="predicted"/>
<dbReference type="InterPro" id="IPR003660">
    <property type="entry name" value="HAMP_dom"/>
</dbReference>